<dbReference type="Proteomes" id="UP000004105">
    <property type="component" value="Unassembled WGS sequence"/>
</dbReference>
<gene>
    <name evidence="1" type="ORF">HMPREF9123_0482</name>
</gene>
<dbReference type="EMBL" id="AFAY01000007">
    <property type="protein sequence ID" value="EGF11845.1"/>
    <property type="molecule type" value="Genomic_DNA"/>
</dbReference>
<dbReference type="RefSeq" id="WP_007341494.1">
    <property type="nucleotide sequence ID" value="NZ_GL878494.1"/>
</dbReference>
<evidence type="ECO:0000313" key="1">
    <source>
        <dbReference type="EMBL" id="EGF11845.1"/>
    </source>
</evidence>
<comment type="caution">
    <text evidence="1">The sequence shown here is derived from an EMBL/GenBank/DDBJ whole genome shotgun (WGS) entry which is preliminary data.</text>
</comment>
<protein>
    <submittedName>
        <fullName evidence="1">Uncharacterized protein</fullName>
    </submittedName>
</protein>
<organism evidence="1 2">
    <name type="scientific">Neisseria bacilliformis ATCC BAA-1200</name>
    <dbReference type="NCBI Taxonomy" id="888742"/>
    <lineage>
        <taxon>Bacteria</taxon>
        <taxon>Pseudomonadati</taxon>
        <taxon>Pseudomonadota</taxon>
        <taxon>Betaproteobacteria</taxon>
        <taxon>Neisseriales</taxon>
        <taxon>Neisseriaceae</taxon>
        <taxon>Neisseria</taxon>
    </lineage>
</organism>
<dbReference type="OrthoDB" id="5951715at2"/>
<accession>F2B9S8</accession>
<evidence type="ECO:0000313" key="2">
    <source>
        <dbReference type="Proteomes" id="UP000004105"/>
    </source>
</evidence>
<reference evidence="1 2" key="1">
    <citation type="submission" date="2011-02" db="EMBL/GenBank/DDBJ databases">
        <authorList>
            <person name="Muzny D."/>
            <person name="Qin X."/>
            <person name="Deng J."/>
            <person name="Jiang H."/>
            <person name="Liu Y."/>
            <person name="Qu J."/>
            <person name="Song X.-Z."/>
            <person name="Zhang L."/>
            <person name="Thornton R."/>
            <person name="Coyle M."/>
            <person name="Francisco L."/>
            <person name="Jackson L."/>
            <person name="Javaid M."/>
            <person name="Korchina V."/>
            <person name="Kovar C."/>
            <person name="Mata R."/>
            <person name="Mathew T."/>
            <person name="Ngo R."/>
            <person name="Nguyen L."/>
            <person name="Nguyen N."/>
            <person name="Okwuonu G."/>
            <person name="Ongeri F."/>
            <person name="Pham C."/>
            <person name="Simmons D."/>
            <person name="Wilczek-Boney K."/>
            <person name="Hale W."/>
            <person name="Jakkamsetti A."/>
            <person name="Pham P."/>
            <person name="Ruth R."/>
            <person name="San Lucas F."/>
            <person name="Warren J."/>
            <person name="Zhang J."/>
            <person name="Zhao Z."/>
            <person name="Zhou C."/>
            <person name="Zhu D."/>
            <person name="Lee S."/>
            <person name="Bess C."/>
            <person name="Blankenburg K."/>
            <person name="Forbes L."/>
            <person name="Fu Q."/>
            <person name="Gubbala S."/>
            <person name="Hirani K."/>
            <person name="Jayaseelan J.C."/>
            <person name="Lara F."/>
            <person name="Munidasa M."/>
            <person name="Palculict T."/>
            <person name="Patil S."/>
            <person name="Pu L.-L."/>
            <person name="Saada N."/>
            <person name="Tang L."/>
            <person name="Weissenberger G."/>
            <person name="Zhu Y."/>
            <person name="Hemphill L."/>
            <person name="Shang Y."/>
            <person name="Youmans B."/>
            <person name="Ayvaz T."/>
            <person name="Ross M."/>
            <person name="Santibanez J."/>
            <person name="Aqrawi P."/>
            <person name="Gross S."/>
            <person name="Joshi V."/>
            <person name="Fowler G."/>
            <person name="Nazareth L."/>
            <person name="Reid J."/>
            <person name="Worley K."/>
            <person name="Petrosino J."/>
            <person name="Highlander S."/>
            <person name="Gibbs R."/>
        </authorList>
    </citation>
    <scope>NUCLEOTIDE SEQUENCE [LARGE SCALE GENOMIC DNA]</scope>
    <source>
        <strain evidence="1 2">ATCC BAA-1200</strain>
    </source>
</reference>
<keyword evidence="2" id="KW-1185">Reference proteome</keyword>
<name>F2B9S8_9NEIS</name>
<dbReference type="AlphaFoldDB" id="F2B9S8"/>
<sequence length="190" mass="21872">MAKASTEDYRQLKITDIAKYPTGSVITARWTRGGIEQAAIRSYRATENRLILDYRINGEARTYPVKLLHTPCNYGGSRLWFECPQCRHRVGVLYSGRVFVCRHCKNLNYPSTRQPAAYNAIDKARRLLAKIDPLDTGIPRRPKGMHHQTYERIYRQWLAAEEKADELVSKKLGILGRRLDNLKPQTAAKK</sequence>
<proteinExistence type="predicted"/>
<dbReference type="HOGENOM" id="CLU_120867_0_0_4"/>